<accession>A0ABR2VS76</accession>
<name>A0ABR2VS76_9FUNG</name>
<protein>
    <recommendedName>
        <fullName evidence="1">PSP1 C-terminal domain-containing protein</fullName>
    </recommendedName>
</protein>
<dbReference type="PANTHER" id="PTHR43830">
    <property type="entry name" value="PROTEIN PSP1"/>
    <property type="match status" value="1"/>
</dbReference>
<dbReference type="InterPro" id="IPR007557">
    <property type="entry name" value="PSP1_C"/>
</dbReference>
<dbReference type="Proteomes" id="UP001479436">
    <property type="component" value="Unassembled WGS sequence"/>
</dbReference>
<evidence type="ECO:0000313" key="2">
    <source>
        <dbReference type="EMBL" id="KAK9696238.1"/>
    </source>
</evidence>
<dbReference type="InterPro" id="IPR047767">
    <property type="entry name" value="PSP1-like"/>
</dbReference>
<evidence type="ECO:0000259" key="1">
    <source>
        <dbReference type="PROSITE" id="PS51411"/>
    </source>
</evidence>
<dbReference type="EMBL" id="JASJQH010007990">
    <property type="protein sequence ID" value="KAK9696238.1"/>
    <property type="molecule type" value="Genomic_DNA"/>
</dbReference>
<dbReference type="PANTHER" id="PTHR43830:SF3">
    <property type="entry name" value="PROTEIN PSP1"/>
    <property type="match status" value="1"/>
</dbReference>
<sequence>MWDKNAGVNPGSSEVNAYAQALNAERLNRLHQQRRYSLAPSPSFQELQYSDSLQNMRMNNRSSFEPEYSMSYRRHSVAAPGPSQVTNNQTDRFLSEALDSIQIDDSIRVGSFGNAINEMEEFFENDEHRQRPFSELGKGVPLNTLPSQGPLYIVEFKGGRTDVFYTAENSGLICHVGDLVIVEADRGKDLGKVINDSITPQHLQILQQNQAAEGGSGDLRFNNKEIQPKLIYRLAQSSEIAIFMTKSQDEAKAMLICQTKVRQKKLPMEVVDAEYQWDRRKLTFYFVAERRIDFRELVRDLFKIYKTRIWMCAVNPNPITSLLCAINPTSSSNQGSAEKSQN</sequence>
<proteinExistence type="predicted"/>
<dbReference type="PROSITE" id="PS51411">
    <property type="entry name" value="PSP1_C"/>
    <property type="match status" value="1"/>
</dbReference>
<feature type="domain" description="PSP1 C-terminal" evidence="1">
    <location>
        <begin position="229"/>
        <end position="314"/>
    </location>
</feature>
<keyword evidence="3" id="KW-1185">Reference proteome</keyword>
<dbReference type="NCBIfam" id="NF041131">
    <property type="entry name" value="RicT_YaaT_fam"/>
    <property type="match status" value="1"/>
</dbReference>
<comment type="caution">
    <text evidence="2">The sequence shown here is derived from an EMBL/GenBank/DDBJ whole genome shotgun (WGS) entry which is preliminary data.</text>
</comment>
<dbReference type="Pfam" id="PF04468">
    <property type="entry name" value="PSP1"/>
    <property type="match status" value="1"/>
</dbReference>
<reference evidence="2 3" key="1">
    <citation type="submission" date="2023-04" db="EMBL/GenBank/DDBJ databases">
        <title>Genome of Basidiobolus ranarum AG-B5.</title>
        <authorList>
            <person name="Stajich J.E."/>
            <person name="Carter-House D."/>
            <person name="Gryganskyi A."/>
        </authorList>
    </citation>
    <scope>NUCLEOTIDE SEQUENCE [LARGE SCALE GENOMIC DNA]</scope>
    <source>
        <strain evidence="2 3">AG-B5</strain>
    </source>
</reference>
<organism evidence="2 3">
    <name type="scientific">Basidiobolus ranarum</name>
    <dbReference type="NCBI Taxonomy" id="34480"/>
    <lineage>
        <taxon>Eukaryota</taxon>
        <taxon>Fungi</taxon>
        <taxon>Fungi incertae sedis</taxon>
        <taxon>Zoopagomycota</taxon>
        <taxon>Entomophthoromycotina</taxon>
        <taxon>Basidiobolomycetes</taxon>
        <taxon>Basidiobolales</taxon>
        <taxon>Basidiobolaceae</taxon>
        <taxon>Basidiobolus</taxon>
    </lineage>
</organism>
<evidence type="ECO:0000313" key="3">
    <source>
        <dbReference type="Proteomes" id="UP001479436"/>
    </source>
</evidence>
<gene>
    <name evidence="2" type="ORF">K7432_012585</name>
</gene>